<keyword evidence="1" id="KW-1133">Transmembrane helix</keyword>
<evidence type="ECO:0008006" key="4">
    <source>
        <dbReference type="Google" id="ProtNLM"/>
    </source>
</evidence>
<feature type="transmembrane region" description="Helical" evidence="1">
    <location>
        <begin position="86"/>
        <end position="104"/>
    </location>
</feature>
<sequence length="196" mass="21094">ILIGLLDLRSSPVTLILTLITSAYYALYYWLVRAGHGVPATYACVVVLVVLLAFGIHNGGGFLTAISSLYFLLLVAVGLVLDDPRALDVTLILCVLSYGALAFVELAFVRPPVFAALYQTTNRLAVGSSVIGMLVTLAGVWRLMRANVQVIHRATGELELARSAAEQRAHENATLADQLQANNAPLRYTEARLSAI</sequence>
<dbReference type="EMBL" id="LJCR01003466">
    <property type="protein sequence ID" value="KPV47071.1"/>
    <property type="molecule type" value="Genomic_DNA"/>
</dbReference>
<name>A0A0P9GZK5_9CHLR</name>
<evidence type="ECO:0000313" key="2">
    <source>
        <dbReference type="EMBL" id="KPV47071.1"/>
    </source>
</evidence>
<feature type="transmembrane region" description="Helical" evidence="1">
    <location>
        <begin position="62"/>
        <end position="81"/>
    </location>
</feature>
<keyword evidence="1" id="KW-0812">Transmembrane</keyword>
<protein>
    <recommendedName>
        <fullName evidence="4">Histidine kinase</fullName>
    </recommendedName>
</protein>
<accession>A0A0P9GZK5</accession>
<keyword evidence="3" id="KW-1185">Reference proteome</keyword>
<dbReference type="AlphaFoldDB" id="A0A0P9GZK5"/>
<feature type="transmembrane region" description="Helical" evidence="1">
    <location>
        <begin position="12"/>
        <end position="31"/>
    </location>
</feature>
<feature type="transmembrane region" description="Helical" evidence="1">
    <location>
        <begin position="124"/>
        <end position="144"/>
    </location>
</feature>
<evidence type="ECO:0000313" key="3">
    <source>
        <dbReference type="Proteomes" id="UP000050509"/>
    </source>
</evidence>
<reference evidence="2 3" key="1">
    <citation type="submission" date="2015-09" db="EMBL/GenBank/DDBJ databases">
        <title>Draft genome sequence of Kouleothrix aurantiaca JCM 19913.</title>
        <authorList>
            <person name="Hemp J."/>
        </authorList>
    </citation>
    <scope>NUCLEOTIDE SEQUENCE [LARGE SCALE GENOMIC DNA]</scope>
    <source>
        <strain evidence="2 3">COM-B</strain>
    </source>
</reference>
<feature type="non-terminal residue" evidence="2">
    <location>
        <position position="196"/>
    </location>
</feature>
<feature type="transmembrane region" description="Helical" evidence="1">
    <location>
        <begin position="38"/>
        <end position="56"/>
    </location>
</feature>
<gene>
    <name evidence="2" type="ORF">SE17_42780</name>
</gene>
<proteinExistence type="predicted"/>
<organism evidence="2 3">
    <name type="scientific">Kouleothrix aurantiaca</name>
    <dbReference type="NCBI Taxonomy" id="186479"/>
    <lineage>
        <taxon>Bacteria</taxon>
        <taxon>Bacillati</taxon>
        <taxon>Chloroflexota</taxon>
        <taxon>Chloroflexia</taxon>
        <taxon>Chloroflexales</taxon>
        <taxon>Roseiflexineae</taxon>
        <taxon>Roseiflexaceae</taxon>
        <taxon>Kouleothrix</taxon>
    </lineage>
</organism>
<comment type="caution">
    <text evidence="2">The sequence shown here is derived from an EMBL/GenBank/DDBJ whole genome shotgun (WGS) entry which is preliminary data.</text>
</comment>
<dbReference type="Proteomes" id="UP000050509">
    <property type="component" value="Unassembled WGS sequence"/>
</dbReference>
<keyword evidence="1" id="KW-0472">Membrane</keyword>
<feature type="non-terminal residue" evidence="2">
    <location>
        <position position="1"/>
    </location>
</feature>
<evidence type="ECO:0000256" key="1">
    <source>
        <dbReference type="SAM" id="Phobius"/>
    </source>
</evidence>